<evidence type="ECO:0000313" key="2">
    <source>
        <dbReference type="EMBL" id="KAF5378110.1"/>
    </source>
</evidence>
<dbReference type="EMBL" id="JAACJP010000021">
    <property type="protein sequence ID" value="KAF5378110.1"/>
    <property type="molecule type" value="Genomic_DNA"/>
</dbReference>
<comment type="caution">
    <text evidence="2">The sequence shown here is derived from an EMBL/GenBank/DDBJ whole genome shotgun (WGS) entry which is preliminary data.</text>
</comment>
<dbReference type="Proteomes" id="UP000565441">
    <property type="component" value="Unassembled WGS sequence"/>
</dbReference>
<evidence type="ECO:0000313" key="3">
    <source>
        <dbReference type="Proteomes" id="UP000565441"/>
    </source>
</evidence>
<proteinExistence type="predicted"/>
<dbReference type="AlphaFoldDB" id="A0A8H5M1S0"/>
<feature type="region of interest" description="Disordered" evidence="1">
    <location>
        <begin position="145"/>
        <end position="208"/>
    </location>
</feature>
<evidence type="ECO:0000256" key="1">
    <source>
        <dbReference type="SAM" id="MobiDB-lite"/>
    </source>
</evidence>
<protein>
    <submittedName>
        <fullName evidence="2">Uncharacterized protein</fullName>
    </submittedName>
</protein>
<dbReference type="InterPro" id="IPR052055">
    <property type="entry name" value="Hepadnavirus_pol/RT"/>
</dbReference>
<feature type="compositionally biased region" description="Pro residues" evidence="1">
    <location>
        <begin position="174"/>
        <end position="189"/>
    </location>
</feature>
<feature type="region of interest" description="Disordered" evidence="1">
    <location>
        <begin position="314"/>
        <end position="343"/>
    </location>
</feature>
<reference evidence="2 3" key="1">
    <citation type="journal article" date="2020" name="ISME J.">
        <title>Uncovering the hidden diversity of litter-decomposition mechanisms in mushroom-forming fungi.</title>
        <authorList>
            <person name="Floudas D."/>
            <person name="Bentzer J."/>
            <person name="Ahren D."/>
            <person name="Johansson T."/>
            <person name="Persson P."/>
            <person name="Tunlid A."/>
        </authorList>
    </citation>
    <scope>NUCLEOTIDE SEQUENCE [LARGE SCALE GENOMIC DNA]</scope>
    <source>
        <strain evidence="2 3">CBS 661.87</strain>
    </source>
</reference>
<sequence>MSLDASTLHPNQPLDPIWKCDPVFGIVHSFGCQICPLYMRHIATASHSDANDLSFQLALKERDSQYTVRYLHGVCEGGRLVQEEMDGQTADLLTQYRVERDEALALADRRSAELLIAQEELLQVKEQFRALRVLFDELADFSATETSSLGEEILPGPSPALLKEDTGPLESTNPPRPPPLTLPTPPPSPLLKRSHLHSPPSTPDAFQITPHLPAAHTEGSQVPETGDDDITSVHSEETAGSVTHAALFAEDAGETPAFNQLSGIVERMDAARKGNEQALLEVTKLYAAACTTPIKDRSTTQQLLILEWMNARPSLLTTPPTSGDPPALQREQEQEQEQEPETAEIFVDSSASWGIGFSYNGRWLAWKLKPGWNAQGRDNNWGEMVAVELGLHVAIAAGLRSQSIVVRSDNWGVVRALITGKSKHARQPEIIRNIGALRRRYGIDLIPVWVSTTENLADKPSRGKFPPRHLIFPVSVPLPAHLSPFLYPPVPLSALSH</sequence>
<dbReference type="InterPro" id="IPR012337">
    <property type="entry name" value="RNaseH-like_sf"/>
</dbReference>
<dbReference type="PANTHER" id="PTHR33050">
    <property type="entry name" value="REVERSE TRANSCRIPTASE DOMAIN-CONTAINING PROTEIN"/>
    <property type="match status" value="1"/>
</dbReference>
<keyword evidence="3" id="KW-1185">Reference proteome</keyword>
<organism evidence="2 3">
    <name type="scientific">Tricholomella constricta</name>
    <dbReference type="NCBI Taxonomy" id="117010"/>
    <lineage>
        <taxon>Eukaryota</taxon>
        <taxon>Fungi</taxon>
        <taxon>Dikarya</taxon>
        <taxon>Basidiomycota</taxon>
        <taxon>Agaricomycotina</taxon>
        <taxon>Agaricomycetes</taxon>
        <taxon>Agaricomycetidae</taxon>
        <taxon>Agaricales</taxon>
        <taxon>Tricholomatineae</taxon>
        <taxon>Lyophyllaceae</taxon>
        <taxon>Tricholomella</taxon>
    </lineage>
</organism>
<gene>
    <name evidence="2" type="ORF">D9615_007514</name>
</gene>
<dbReference type="SUPFAM" id="SSF53098">
    <property type="entry name" value="Ribonuclease H-like"/>
    <property type="match status" value="1"/>
</dbReference>
<dbReference type="OrthoDB" id="3255824at2759"/>
<name>A0A8H5M1S0_9AGAR</name>
<accession>A0A8H5M1S0</accession>
<dbReference type="PANTHER" id="PTHR33050:SF7">
    <property type="entry name" value="RIBONUCLEASE H"/>
    <property type="match status" value="1"/>
</dbReference>